<keyword evidence="8" id="KW-1185">Reference proteome</keyword>
<dbReference type="Pfam" id="PF00392">
    <property type="entry name" value="GntR"/>
    <property type="match status" value="1"/>
</dbReference>
<sequence>MSIITPPIRGSLRHHLIEQVIDLISSGALQPGDRLPSIRTVSERDGISRGTVVVAYKDLESLGYIEGKERSGYVVKEGVIRQDSGSVGGTKCRDNALFAEDELGALCRRFAVANRLQSHDTATLSAHFIRKTINHFYAHIESNARPESGAALQHDLKKQLARYAKLTRGISCQTDSMVVMASQQQALSLIAHYGKTRNANPSIILEDPCSPHVVHLFTSLGYEIINVSIGDNGLDVAAFPDRPVDFIYTAPSYNFPSGIAISHANRVRLRQWSEQQHALIIEDDACCMPQNGQVVTPPLQPVYPAHPLFYLHPLGELIGNSIDLSLLVAPPDLIQPLRQLNALNGGPTAMINHQLAAVFLGSHYLIRCWEKMLKVRRRKFWLAVEGLRQYDPQLEYRGSPHAAFFSFTLSSGPLPAAVAEVVYPLALFCRNPSPIDTPPRYVYPIGALSINEIIKINAGLAPR</sequence>
<dbReference type="InterPro" id="IPR036390">
    <property type="entry name" value="WH_DNA-bd_sf"/>
</dbReference>
<dbReference type="PROSITE" id="PS50949">
    <property type="entry name" value="HTH_GNTR"/>
    <property type="match status" value="1"/>
</dbReference>
<evidence type="ECO:0000256" key="5">
    <source>
        <dbReference type="ARBA" id="ARBA00023163"/>
    </source>
</evidence>
<dbReference type="Gene3D" id="1.10.10.10">
    <property type="entry name" value="Winged helix-like DNA-binding domain superfamily/Winged helix DNA-binding domain"/>
    <property type="match status" value="1"/>
</dbReference>
<keyword evidence="3" id="KW-0805">Transcription regulation</keyword>
<protein>
    <submittedName>
        <fullName evidence="7">GntR family transcriptional regulator</fullName>
    </submittedName>
</protein>
<evidence type="ECO:0000256" key="3">
    <source>
        <dbReference type="ARBA" id="ARBA00023015"/>
    </source>
</evidence>
<evidence type="ECO:0000259" key="6">
    <source>
        <dbReference type="PROSITE" id="PS50949"/>
    </source>
</evidence>
<keyword evidence="2" id="KW-0663">Pyridoxal phosphate</keyword>
<accession>A0A6M8UTP9</accession>
<dbReference type="SUPFAM" id="SSF53383">
    <property type="entry name" value="PLP-dependent transferases"/>
    <property type="match status" value="1"/>
</dbReference>
<dbReference type="RefSeq" id="WP_173635309.1">
    <property type="nucleotide sequence ID" value="NZ_CP054212.1"/>
</dbReference>
<dbReference type="CDD" id="cd07377">
    <property type="entry name" value="WHTH_GntR"/>
    <property type="match status" value="1"/>
</dbReference>
<dbReference type="Proteomes" id="UP000505325">
    <property type="component" value="Chromosome"/>
</dbReference>
<dbReference type="InterPro" id="IPR051446">
    <property type="entry name" value="HTH_trans_reg/aminotransferase"/>
</dbReference>
<dbReference type="EMBL" id="CP054212">
    <property type="protein sequence ID" value="QKJ88453.1"/>
    <property type="molecule type" value="Genomic_DNA"/>
</dbReference>
<dbReference type="GO" id="GO:0003700">
    <property type="term" value="F:DNA-binding transcription factor activity"/>
    <property type="evidence" value="ECO:0007669"/>
    <property type="project" value="InterPro"/>
</dbReference>
<dbReference type="SUPFAM" id="SSF46785">
    <property type="entry name" value="Winged helix' DNA-binding domain"/>
    <property type="match status" value="1"/>
</dbReference>
<dbReference type="PANTHER" id="PTHR46577:SF1">
    <property type="entry name" value="HTH-TYPE TRANSCRIPTIONAL REGULATORY PROTEIN GABR"/>
    <property type="match status" value="1"/>
</dbReference>
<comment type="similarity">
    <text evidence="1">In the C-terminal section; belongs to the class-I pyridoxal-phosphate-dependent aminotransferase family.</text>
</comment>
<dbReference type="GO" id="GO:0003677">
    <property type="term" value="F:DNA binding"/>
    <property type="evidence" value="ECO:0007669"/>
    <property type="project" value="UniProtKB-KW"/>
</dbReference>
<reference evidence="7 8" key="1">
    <citation type="submission" date="2020-06" db="EMBL/GenBank/DDBJ databases">
        <title>Genome sequence of Paramixta manurensis strain PD-1.</title>
        <authorList>
            <person name="Lee C.W."/>
            <person name="Kim J."/>
        </authorList>
    </citation>
    <scope>NUCLEOTIDE SEQUENCE [LARGE SCALE GENOMIC DNA]</scope>
    <source>
        <strain evidence="7 8">PD-1</strain>
    </source>
</reference>
<feature type="domain" description="HTH gntR-type" evidence="6">
    <location>
        <begin position="10"/>
        <end position="78"/>
    </location>
</feature>
<gene>
    <name evidence="7" type="ORF">PMPD1_3536</name>
</gene>
<keyword evidence="4" id="KW-0238">DNA-binding</keyword>
<dbReference type="InterPro" id="IPR015424">
    <property type="entry name" value="PyrdxlP-dep_Trfase"/>
</dbReference>
<evidence type="ECO:0000313" key="7">
    <source>
        <dbReference type="EMBL" id="QKJ88453.1"/>
    </source>
</evidence>
<dbReference type="SMART" id="SM00345">
    <property type="entry name" value="HTH_GNTR"/>
    <property type="match status" value="1"/>
</dbReference>
<evidence type="ECO:0000256" key="1">
    <source>
        <dbReference type="ARBA" id="ARBA00005384"/>
    </source>
</evidence>
<dbReference type="InterPro" id="IPR036388">
    <property type="entry name" value="WH-like_DNA-bd_sf"/>
</dbReference>
<evidence type="ECO:0000256" key="2">
    <source>
        <dbReference type="ARBA" id="ARBA00022898"/>
    </source>
</evidence>
<dbReference type="PANTHER" id="PTHR46577">
    <property type="entry name" value="HTH-TYPE TRANSCRIPTIONAL REGULATORY PROTEIN GABR"/>
    <property type="match status" value="1"/>
</dbReference>
<proteinExistence type="inferred from homology"/>
<evidence type="ECO:0000313" key="8">
    <source>
        <dbReference type="Proteomes" id="UP000505325"/>
    </source>
</evidence>
<name>A0A6M8UTP9_9GAMM</name>
<dbReference type="InterPro" id="IPR015421">
    <property type="entry name" value="PyrdxlP-dep_Trfase_major"/>
</dbReference>
<dbReference type="Gene3D" id="3.40.640.10">
    <property type="entry name" value="Type I PLP-dependent aspartate aminotransferase-like (Major domain)"/>
    <property type="match status" value="1"/>
</dbReference>
<dbReference type="InterPro" id="IPR000524">
    <property type="entry name" value="Tscrpt_reg_HTH_GntR"/>
</dbReference>
<dbReference type="KEGG" id="pmak:PMPD1_3536"/>
<evidence type="ECO:0000256" key="4">
    <source>
        <dbReference type="ARBA" id="ARBA00023125"/>
    </source>
</evidence>
<organism evidence="7 8">
    <name type="scientific">Paramixta manurensis</name>
    <dbReference type="NCBI Taxonomy" id="2740817"/>
    <lineage>
        <taxon>Bacteria</taxon>
        <taxon>Pseudomonadati</taxon>
        <taxon>Pseudomonadota</taxon>
        <taxon>Gammaproteobacteria</taxon>
        <taxon>Enterobacterales</taxon>
        <taxon>Erwiniaceae</taxon>
        <taxon>Paramixta</taxon>
    </lineage>
</organism>
<keyword evidence="5" id="KW-0804">Transcription</keyword>
<dbReference type="AlphaFoldDB" id="A0A6M8UTP9"/>